<gene>
    <name evidence="1" type="ORF">J120_04035</name>
</gene>
<evidence type="ECO:0000313" key="2">
    <source>
        <dbReference type="Proteomes" id="UP000032214"/>
    </source>
</evidence>
<evidence type="ECO:0000313" key="1">
    <source>
        <dbReference type="EMBL" id="KIX85077.1"/>
    </source>
</evidence>
<sequence length="327" mass="38431">MLAQHPETQEFVDSIYNTYGFKKNIVEHIQDIHRIGSNVTDYFNTNYTTTRAHIISSIEELLSTTQIHAIQSQVNTTATNQYQRAMTASNRLIADLKSYIYIDNFTIIKNIDATQHQLFTSAQNRIIRTCHKLNAWIKSIVEKYHLPATLIIITYSPQHEAITRLSYNPANYDCLLSIMIDNKVLDWHESSKENDGYERIQVYISHELGHITHYDLMYKKLIKNYVDTLKNSKYYYSAKKLHRSFKHTIELHADFWALAYATESYSYILKNCIEKIATIISDADNDKNWWFFNNVSSHPAYLARIMHYIALYEYLEIEKIILAKNIF</sequence>
<accession>A0A0D2K487</accession>
<dbReference type="EMBL" id="ARQD01000003">
    <property type="protein sequence ID" value="KIX85077.1"/>
    <property type="molecule type" value="Genomic_DNA"/>
</dbReference>
<organism evidence="1 2">
    <name type="scientific">candidate division TM6 bacterium JCVI TM6SC1</name>
    <dbReference type="NCBI Taxonomy" id="1306947"/>
    <lineage>
        <taxon>Bacteria</taxon>
        <taxon>Candidatus Babelota</taxon>
        <taxon>Vermiphilus</taxon>
    </lineage>
</organism>
<protein>
    <submittedName>
        <fullName evidence="1">Uncharacterized protein</fullName>
    </submittedName>
</protein>
<dbReference type="Proteomes" id="UP000032214">
    <property type="component" value="Unassembled WGS sequence"/>
</dbReference>
<name>A0A0D2K487_9BACT</name>
<reference evidence="1 2" key="1">
    <citation type="journal article" date="2013" name="Proc. Natl. Acad. Sci. U.S.A.">
        <title>Candidate phylum TM6 genome recovered from a hospital sink biofilm provides genomic insights into this uncultivated phylum.</title>
        <authorList>
            <person name="McLean J.S."/>
            <person name="Lombardo M.J."/>
            <person name="Badger J.H."/>
            <person name="Edlund A."/>
            <person name="Novotny M."/>
            <person name="Yee-Greenbaum J."/>
            <person name="Vyahhi N."/>
            <person name="Hall A.P."/>
            <person name="Yang Y."/>
            <person name="Dupont C.L."/>
            <person name="Ziegler M.G."/>
            <person name="Chitsaz H."/>
            <person name="Allen A.E."/>
            <person name="Yooseph S."/>
            <person name="Tesler G."/>
            <person name="Pevzner P.A."/>
            <person name="Friedman R.M."/>
            <person name="Nealson K.H."/>
            <person name="Venter J.C."/>
            <person name="Lasken R.S."/>
        </authorList>
    </citation>
    <scope>NUCLEOTIDE SEQUENCE [LARGE SCALE GENOMIC DNA]</scope>
    <source>
        <strain evidence="1 2">TM6SC1</strain>
    </source>
</reference>
<dbReference type="AlphaFoldDB" id="A0A0D2K487"/>
<comment type="caution">
    <text evidence="1">The sequence shown here is derived from an EMBL/GenBank/DDBJ whole genome shotgun (WGS) entry which is preliminary data.</text>
</comment>
<keyword evidence="2" id="KW-1185">Reference proteome</keyword>
<proteinExistence type="predicted"/>